<dbReference type="EMBL" id="CP076133">
    <property type="protein sequence ID" value="QWG04591.1"/>
    <property type="molecule type" value="Genomic_DNA"/>
</dbReference>
<reference evidence="1 2" key="1">
    <citation type="submission" date="2021-05" db="EMBL/GenBank/DDBJ databases">
        <title>Comparative genomic studies on the polysaccharide-degrading batcterial strains of the Flammeovirga genus.</title>
        <authorList>
            <person name="Zewei F."/>
            <person name="Zheng Z."/>
            <person name="Yu L."/>
            <person name="Ruyue G."/>
            <person name="Yanhong M."/>
            <person name="Yuanyuan C."/>
            <person name="Jingyan G."/>
            <person name="Wenjun H."/>
        </authorList>
    </citation>
    <scope>NUCLEOTIDE SEQUENCE [LARGE SCALE GENOMIC DNA]</scope>
    <source>
        <strain evidence="1 2">NBRC:100898</strain>
    </source>
</reference>
<keyword evidence="2" id="KW-1185">Reference proteome</keyword>
<evidence type="ECO:0000313" key="2">
    <source>
        <dbReference type="Proteomes" id="UP000678679"/>
    </source>
</evidence>
<dbReference type="RefSeq" id="WP_169665483.1">
    <property type="nucleotide sequence ID" value="NZ_CP076133.1"/>
</dbReference>
<evidence type="ECO:0000313" key="1">
    <source>
        <dbReference type="EMBL" id="QWG04591.1"/>
    </source>
</evidence>
<dbReference type="KEGG" id="fya:KMW28_27215"/>
<name>A0AAX1NAN8_9BACT</name>
<dbReference type="Proteomes" id="UP000678679">
    <property type="component" value="Chromosome 2"/>
</dbReference>
<organism evidence="1 2">
    <name type="scientific">Flammeovirga yaeyamensis</name>
    <dbReference type="NCBI Taxonomy" id="367791"/>
    <lineage>
        <taxon>Bacteria</taxon>
        <taxon>Pseudomonadati</taxon>
        <taxon>Bacteroidota</taxon>
        <taxon>Cytophagia</taxon>
        <taxon>Cytophagales</taxon>
        <taxon>Flammeovirgaceae</taxon>
        <taxon>Flammeovirga</taxon>
    </lineage>
</organism>
<proteinExistence type="predicted"/>
<dbReference type="AlphaFoldDB" id="A0AAX1NAN8"/>
<gene>
    <name evidence="1" type="ORF">KMW28_27215</name>
</gene>
<sequence>MFRSQRLKFERSELELKYQEKYPQMEVLGFIAKNGDTYGVVRHKKLNITKESLVSNMLKFKYPFRYEELEVEYDNLVQRALEIWPNVEFIRRYTEKRKTYFEFQHKQLGIVKTTNKAAIEKDFYLFYNEEKLDEYTKFFQQYEQDNEHIKFRGFIDVGVEYVRLYHNLLKLEKKCRSVKVKNGEFPFRYEMNAYNCDQVGKAAELRYPNLEYRGIDRTNKQMMARVYNTLLDIEKSTYIDGLAANDYPFASEEALHFNTIAAKAYAEQHEDVEFVQMVSATQIEFHSTLLNLNVVVTPYQIKGEKLLTDIFWYQKVEHRYDSVLADFLSENPHIKFIEFNYYRGQKCARFKHLKLDIVKNFGMYKLERGVYPFTYEEGLNGRTKDQCYYNPDIYQEMYLRKVSINGNDYLKIGVSNNTEKRSYKNGSTCATLNTFPSTMATAGLYEQLIWETTKWVGEKSLENGNTELFEFDSFIEQHAPNCDSMEALLQLFKDHYGSDNKRNWKSSKNGYMLQPDGSYKHEYAIEGRPMKPFYK</sequence>
<protein>
    <submittedName>
        <fullName evidence="1">Uncharacterized protein</fullName>
    </submittedName>
</protein>
<accession>A0AAX1NAN8</accession>